<name>A0A1G4IUN5_9SACH</name>
<accession>A0A1G4IUN5</accession>
<feature type="compositionally biased region" description="Polar residues" evidence="2">
    <location>
        <begin position="717"/>
        <end position="731"/>
    </location>
</feature>
<dbReference type="Proteomes" id="UP000190274">
    <property type="component" value="Chromosome B"/>
</dbReference>
<dbReference type="OrthoDB" id="4064247at2759"/>
<dbReference type="STRING" id="1266660.A0A1G4IUN5"/>
<feature type="compositionally biased region" description="Basic and acidic residues" evidence="2">
    <location>
        <begin position="159"/>
        <end position="168"/>
    </location>
</feature>
<sequence length="743" mass="84915">MPLLTSKSYYSDDEAVGLVDRSDMYNLSNYHVRDDSEATSSDEEAEGEDSQLGESACGETSYSFSEGYRGRFSLSEGSDVRPKRSRSGSPGRRGLGSLFWRYASEHSNQNSTCETPQRPRTEDQASEVFRKDEIEENLSSGAGSSSKFWRSWRLRHKRNDNQDEESKLSHLANAEQDQRAESDSKHKTNDSLGEKRGDIITQNDESERMGTVRMRNKWQRKANAQGTDASSFLKEKLTVISSGSETSDEDTEKLRSADHVIESPLTPLDEASSLPKEESVAFGQYEDIYQTPQDYVPLEDQFDRFSVNKNSKTYVNFLNAICLLNGSSLDVVNMHSLEEFSGAIFSLAKQCLDQKAPLSIGEPAIETYTASIDNQEVVSQKSSRISELETELSLLREKFEDNVDSLYNCRKELQLTKEELIGARNQVDESIIEASNFKSEFDAHRVACAEFEATSQAQLNHLEELLASEKTKFSELEQNYTELNLLHTDLQSSCQTLQEQDIASRAKTHELIALVSNYEIEVRKLHQSNKRLQKDFTEMDQLASQAKAANIKLKSDCQRERRKLLDGRREHQLIQGQLDIAMCHKTESLQFMAQLMISFREALCENTLQECDSYLESINSNTFFCCALVDNSTRMTEQQMIEQVTKQRRLITDFYRHFAKKHLLDQVFAKYVSFMRSNRFLSQQLRGLRQKTHGHEEHISRLLEGSKTKRTLKTKQDNQSPGTQHYSNATVRHQKSIPSHVRM</sequence>
<proteinExistence type="predicted"/>
<feature type="compositionally biased region" description="Basic and acidic residues" evidence="2">
    <location>
        <begin position="176"/>
        <end position="198"/>
    </location>
</feature>
<dbReference type="AlphaFoldDB" id="A0A1G4IUN5"/>
<reference evidence="4" key="1">
    <citation type="submission" date="2016-03" db="EMBL/GenBank/DDBJ databases">
        <authorList>
            <person name="Devillers H."/>
        </authorList>
    </citation>
    <scope>NUCLEOTIDE SEQUENCE [LARGE SCALE GENOMIC DNA]</scope>
</reference>
<gene>
    <name evidence="3" type="ORF">LADA_0B09318G</name>
</gene>
<feature type="region of interest" description="Disordered" evidence="2">
    <location>
        <begin position="703"/>
        <end position="743"/>
    </location>
</feature>
<dbReference type="EMBL" id="LT598456">
    <property type="protein sequence ID" value="SCU80749.1"/>
    <property type="molecule type" value="Genomic_DNA"/>
</dbReference>
<feature type="compositionally biased region" description="Acidic residues" evidence="2">
    <location>
        <begin position="40"/>
        <end position="51"/>
    </location>
</feature>
<evidence type="ECO:0000313" key="3">
    <source>
        <dbReference type="EMBL" id="SCU80749.1"/>
    </source>
</evidence>
<keyword evidence="4" id="KW-1185">Reference proteome</keyword>
<feature type="coiled-coil region" evidence="1">
    <location>
        <begin position="459"/>
        <end position="486"/>
    </location>
</feature>
<feature type="compositionally biased region" description="Polar residues" evidence="2">
    <location>
        <begin position="137"/>
        <end position="148"/>
    </location>
</feature>
<feature type="compositionally biased region" description="Basic and acidic residues" evidence="2">
    <location>
        <begin position="117"/>
        <end position="133"/>
    </location>
</feature>
<feature type="compositionally biased region" description="Polar residues" evidence="2">
    <location>
        <begin position="105"/>
        <end position="115"/>
    </location>
</feature>
<organism evidence="3 4">
    <name type="scientific">Lachancea dasiensis</name>
    <dbReference type="NCBI Taxonomy" id="1072105"/>
    <lineage>
        <taxon>Eukaryota</taxon>
        <taxon>Fungi</taxon>
        <taxon>Dikarya</taxon>
        <taxon>Ascomycota</taxon>
        <taxon>Saccharomycotina</taxon>
        <taxon>Saccharomycetes</taxon>
        <taxon>Saccharomycetales</taxon>
        <taxon>Saccharomycetaceae</taxon>
        <taxon>Lachancea</taxon>
    </lineage>
</organism>
<keyword evidence="1" id="KW-0175">Coiled coil</keyword>
<feature type="compositionally biased region" description="Low complexity" evidence="2">
    <location>
        <begin position="87"/>
        <end position="98"/>
    </location>
</feature>
<feature type="region of interest" description="Disordered" evidence="2">
    <location>
        <begin position="32"/>
        <end position="212"/>
    </location>
</feature>
<evidence type="ECO:0000256" key="1">
    <source>
        <dbReference type="SAM" id="Coils"/>
    </source>
</evidence>
<evidence type="ECO:0000256" key="2">
    <source>
        <dbReference type="SAM" id="MobiDB-lite"/>
    </source>
</evidence>
<protein>
    <submittedName>
        <fullName evidence="3">LADA_0B09318g1_1</fullName>
    </submittedName>
</protein>
<evidence type="ECO:0000313" key="4">
    <source>
        <dbReference type="Proteomes" id="UP000190274"/>
    </source>
</evidence>